<sequence>MVTAALVLSLAAVALSAPMPHYHPRDHVHVGDNIYFSDQLPLTGRLNSVDSHQLQHPGATVKDSSNRYRRLKGGNKISSLDESKGELYSPGIDSSEEIDDRRIGKMRNLHRSDQENYDNENRVAPQIPFLIFDSPTKPILSKEYPFRGSSSSHFWHFDGNRVIMVPNESDKNQKLDVNASFDGEKFVGVSTVEENANDTHVLSPNQVSVDTLGSKIDKHKSSDDGEFDIPSTPSDLDDLYIESLSQRSTEPNFDSEHSEVEIENSDNPMEYINNELKKYASLNEEHAPEKSQVGIDEERDNSLQEKQRYENDDERKQDDDDGDDDERNEEQELDDLQNRFELEEMIEMPSNVSEKPDQLEKTEEGVTDNSGDTTGVGSTTEENTSEAGGIYKEMVEIVHVTPEIEHELTENTSEMPGNELEKLHSSTEIMESDYLIGINNETESTTESYIVATEPSELTNSNDNKFIDGENRFEIETRNSRVEAEVSGERLIPASSDKDGATDGSDEDDSSEESTDGRDGSLSQSVIPPIDFPILDSDSESLSQNVNNTADMFSESQEVNDADKESSKFEHLAVTDKFFDFPGIIESSTPIVTEFVDYAYSSTTVPVEFGSDTESLMGNMESDSPVTEEFENETESPLGTTENADPIPNELEKYIESTTEMITTSIPEHFENNFPSSVEMIESSSPIPEDYDEESKLLDGLEESLSFIPEKFENKSESFEVENQLDFTTNLPYLKVEHVDFKLESPEIIQDSTLSPKKFAGTTEYPRIAESSTTIPMKLSSESDFSEFVDNSSSSPDEFYNEFQSTEMTENSSSHPKEFAHSSDSSAFAENESPSTKVFSGQLIYSSPESHTLSDESVVTESLESSRPVVDGMGNEMKQIIPEVAREQEETASDYDSIQTEENLTHLAMVEVGTELPHTHDNLYFSGENVEVNPGNLKIHENSIIIPTNNTLIENKNQIEDSGIFAEKINDDNELFENENSSTIPDIVIKIPDLFKNSSHKDPKISETQTTEVVQVVSESPQEILNANSELPGLKESVNDKEVPVDYVTSTPVYEEQTSASSQTNSSGDDHDEVSYYTDEILFSTTESSDYLASTDSN</sequence>
<feature type="compositionally biased region" description="Acidic residues" evidence="1">
    <location>
        <begin position="319"/>
        <end position="335"/>
    </location>
</feature>
<feature type="region of interest" description="Disordered" evidence="1">
    <location>
        <begin position="620"/>
        <end position="646"/>
    </location>
</feature>
<feature type="region of interest" description="Disordered" evidence="1">
    <location>
        <begin position="284"/>
        <end position="389"/>
    </location>
</feature>
<evidence type="ECO:0000256" key="1">
    <source>
        <dbReference type="SAM" id="MobiDB-lite"/>
    </source>
</evidence>
<name>A0A8B7NXW7_HYAAZ</name>
<feature type="region of interest" description="Disordered" evidence="1">
    <location>
        <begin position="215"/>
        <end position="267"/>
    </location>
</feature>
<organism evidence="3 4">
    <name type="scientific">Hyalella azteca</name>
    <name type="common">Amphipod</name>
    <dbReference type="NCBI Taxonomy" id="294128"/>
    <lineage>
        <taxon>Eukaryota</taxon>
        <taxon>Metazoa</taxon>
        <taxon>Ecdysozoa</taxon>
        <taxon>Arthropoda</taxon>
        <taxon>Crustacea</taxon>
        <taxon>Multicrustacea</taxon>
        <taxon>Malacostraca</taxon>
        <taxon>Eumalacostraca</taxon>
        <taxon>Peracarida</taxon>
        <taxon>Amphipoda</taxon>
        <taxon>Senticaudata</taxon>
        <taxon>Talitrida</taxon>
        <taxon>Talitroidea</taxon>
        <taxon>Hyalellidae</taxon>
        <taxon>Hyalella</taxon>
    </lineage>
</organism>
<feature type="region of interest" description="Disordered" evidence="1">
    <location>
        <begin position="850"/>
        <end position="870"/>
    </location>
</feature>
<reference evidence="4" key="1">
    <citation type="submission" date="2025-08" db="UniProtKB">
        <authorList>
            <consortium name="RefSeq"/>
        </authorList>
    </citation>
    <scope>IDENTIFICATION</scope>
    <source>
        <tissue evidence="4">Whole organism</tissue>
    </source>
</reference>
<keyword evidence="2" id="KW-0732">Signal</keyword>
<feature type="signal peptide" evidence="2">
    <location>
        <begin position="1"/>
        <end position="16"/>
    </location>
</feature>
<feature type="compositionally biased region" description="Basic and acidic residues" evidence="1">
    <location>
        <begin position="300"/>
        <end position="318"/>
    </location>
</feature>
<proteinExistence type="predicted"/>
<protein>
    <submittedName>
        <fullName evidence="4">Uncharacterized protein LOC108675113</fullName>
    </submittedName>
</protein>
<feature type="compositionally biased region" description="Polar residues" evidence="1">
    <location>
        <begin position="367"/>
        <end position="386"/>
    </location>
</feature>
<dbReference type="AlphaFoldDB" id="A0A8B7NXW7"/>
<accession>A0A8B7NXW7</accession>
<feature type="region of interest" description="Disordered" evidence="1">
    <location>
        <begin position="805"/>
        <end position="833"/>
    </location>
</feature>
<dbReference type="KEGG" id="hazt:108675113"/>
<dbReference type="GeneID" id="108675113"/>
<feature type="compositionally biased region" description="Basic and acidic residues" evidence="1">
    <location>
        <begin position="354"/>
        <end position="364"/>
    </location>
</feature>
<feature type="compositionally biased region" description="Polar residues" evidence="1">
    <location>
        <begin position="822"/>
        <end position="833"/>
    </location>
</feature>
<feature type="region of interest" description="Disordered" evidence="1">
    <location>
        <begin position="1048"/>
        <end position="1080"/>
    </location>
</feature>
<feature type="compositionally biased region" description="Polar residues" evidence="1">
    <location>
        <begin position="243"/>
        <end position="252"/>
    </location>
</feature>
<feature type="region of interest" description="Disordered" evidence="1">
    <location>
        <begin position="478"/>
        <end position="542"/>
    </location>
</feature>
<feature type="compositionally biased region" description="Polar residues" evidence="1">
    <location>
        <begin position="1048"/>
        <end position="1067"/>
    </location>
</feature>
<feature type="region of interest" description="Disordered" evidence="1">
    <location>
        <begin position="74"/>
        <end position="94"/>
    </location>
</feature>
<feature type="compositionally biased region" description="Polar residues" evidence="1">
    <location>
        <begin position="805"/>
        <end position="814"/>
    </location>
</feature>
<evidence type="ECO:0000313" key="4">
    <source>
        <dbReference type="RefSeq" id="XP_018018587.2"/>
    </source>
</evidence>
<feature type="compositionally biased region" description="Acidic residues" evidence="1">
    <location>
        <begin position="504"/>
        <end position="514"/>
    </location>
</feature>
<feature type="compositionally biased region" description="Basic and acidic residues" evidence="1">
    <location>
        <begin position="478"/>
        <end position="488"/>
    </location>
</feature>
<dbReference type="Proteomes" id="UP000694843">
    <property type="component" value="Unplaced"/>
</dbReference>
<feature type="compositionally biased region" description="Polar residues" evidence="1">
    <location>
        <begin position="850"/>
        <end position="865"/>
    </location>
</feature>
<feature type="chain" id="PRO_5037089732" evidence="2">
    <location>
        <begin position="17"/>
        <end position="1098"/>
    </location>
</feature>
<evidence type="ECO:0000313" key="3">
    <source>
        <dbReference type="Proteomes" id="UP000694843"/>
    </source>
</evidence>
<gene>
    <name evidence="4" type="primary">LOC108675113</name>
</gene>
<keyword evidence="3" id="KW-1185">Reference proteome</keyword>
<evidence type="ECO:0000256" key="2">
    <source>
        <dbReference type="SAM" id="SignalP"/>
    </source>
</evidence>
<dbReference type="RefSeq" id="XP_018018587.2">
    <property type="nucleotide sequence ID" value="XM_018163098.2"/>
</dbReference>